<dbReference type="GO" id="GO:0004540">
    <property type="term" value="F:RNA nuclease activity"/>
    <property type="evidence" value="ECO:0007669"/>
    <property type="project" value="InterPro"/>
</dbReference>
<dbReference type="InterPro" id="IPR051619">
    <property type="entry name" value="TypeII_TA_RNase_PINc/VapC"/>
</dbReference>
<evidence type="ECO:0000256" key="2">
    <source>
        <dbReference type="ARBA" id="ARBA00022722"/>
    </source>
</evidence>
<dbReference type="GO" id="GO:0090729">
    <property type="term" value="F:toxin activity"/>
    <property type="evidence" value="ECO:0007669"/>
    <property type="project" value="UniProtKB-KW"/>
</dbReference>
<sequence length="143" mass="15480">MSDLIIIDSSVAIKWVVPEIGSKEALALRLKYDLCAPELIIPEIANILWKKFQRGELSAAEAGLAAELLANSGISYASMRGLLEKATDFALALGHPAYDCVYLAAALEANCPFVTADARLIRKPQQQQFAAVKCYDLLAMPAL</sequence>
<evidence type="ECO:0000256" key="1">
    <source>
        <dbReference type="ARBA" id="ARBA00022649"/>
    </source>
</evidence>
<proteinExistence type="inferred from homology"/>
<feature type="binding site" evidence="6">
    <location>
        <position position="99"/>
    </location>
    <ligand>
        <name>Mg(2+)</name>
        <dbReference type="ChEBI" id="CHEBI:18420"/>
    </ligand>
</feature>
<keyword evidence="4 6" id="KW-0378">Hydrolase</keyword>
<dbReference type="EC" id="3.1.-.-" evidence="6"/>
<dbReference type="InterPro" id="IPR002716">
    <property type="entry name" value="PIN_dom"/>
</dbReference>
<dbReference type="AlphaFoldDB" id="A0A936YHT6"/>
<comment type="caution">
    <text evidence="8">The sequence shown here is derived from an EMBL/GenBank/DDBJ whole genome shotgun (WGS) entry which is preliminary data.</text>
</comment>
<feature type="binding site" evidence="6">
    <location>
        <position position="8"/>
    </location>
    <ligand>
        <name>Mg(2+)</name>
        <dbReference type="ChEBI" id="CHEBI:18420"/>
    </ligand>
</feature>
<protein>
    <recommendedName>
        <fullName evidence="6">Ribonuclease VapC</fullName>
        <shortName evidence="6">RNase VapC</shortName>
        <ecNumber evidence="6">3.1.-.-</ecNumber>
    </recommendedName>
    <alternativeName>
        <fullName evidence="6">Toxin VapC</fullName>
    </alternativeName>
</protein>
<dbReference type="EMBL" id="JAEQNC010000001">
    <property type="protein sequence ID" value="MBL0370420.1"/>
    <property type="molecule type" value="Genomic_DNA"/>
</dbReference>
<dbReference type="PANTHER" id="PTHR35901">
    <property type="entry name" value="RIBONUCLEASE VAPC3"/>
    <property type="match status" value="1"/>
</dbReference>
<dbReference type="PANTHER" id="PTHR35901:SF1">
    <property type="entry name" value="EXONUCLEASE VAPC9"/>
    <property type="match status" value="1"/>
</dbReference>
<accession>A0A936YHT6</accession>
<dbReference type="Proteomes" id="UP000633219">
    <property type="component" value="Unassembled WGS sequence"/>
</dbReference>
<evidence type="ECO:0000256" key="5">
    <source>
        <dbReference type="ARBA" id="ARBA00022842"/>
    </source>
</evidence>
<gene>
    <name evidence="6" type="primary">vapC</name>
    <name evidence="8" type="ORF">JJB09_00115</name>
</gene>
<dbReference type="InterPro" id="IPR022907">
    <property type="entry name" value="VapC_family"/>
</dbReference>
<evidence type="ECO:0000256" key="4">
    <source>
        <dbReference type="ARBA" id="ARBA00022801"/>
    </source>
</evidence>
<keyword evidence="6" id="KW-0800">Toxin</keyword>
<organism evidence="8 9">
    <name type="scientific">Rhizobium setariae</name>
    <dbReference type="NCBI Taxonomy" id="2801340"/>
    <lineage>
        <taxon>Bacteria</taxon>
        <taxon>Pseudomonadati</taxon>
        <taxon>Pseudomonadota</taxon>
        <taxon>Alphaproteobacteria</taxon>
        <taxon>Hyphomicrobiales</taxon>
        <taxon>Rhizobiaceae</taxon>
        <taxon>Rhizobium/Agrobacterium group</taxon>
        <taxon>Rhizobium</taxon>
    </lineage>
</organism>
<evidence type="ECO:0000313" key="8">
    <source>
        <dbReference type="EMBL" id="MBL0370420.1"/>
    </source>
</evidence>
<dbReference type="Gene3D" id="3.40.50.1010">
    <property type="entry name" value="5'-nuclease"/>
    <property type="match status" value="1"/>
</dbReference>
<dbReference type="GO" id="GO:0016787">
    <property type="term" value="F:hydrolase activity"/>
    <property type="evidence" value="ECO:0007669"/>
    <property type="project" value="UniProtKB-KW"/>
</dbReference>
<reference evidence="8" key="1">
    <citation type="submission" date="2021-01" db="EMBL/GenBank/DDBJ databases">
        <title>Rhizobium sp. strain KVB221 16S ribosomal RNA gene Genome sequencing and assembly.</title>
        <authorList>
            <person name="Kang M."/>
        </authorList>
    </citation>
    <scope>NUCLEOTIDE SEQUENCE</scope>
    <source>
        <strain evidence="8">KVB221</strain>
    </source>
</reference>
<dbReference type="HAMAP" id="MF_00265">
    <property type="entry name" value="VapC_Nob1"/>
    <property type="match status" value="1"/>
</dbReference>
<keyword evidence="2 6" id="KW-0540">Nuclease</keyword>
<dbReference type="RefSeq" id="WP_201651594.1">
    <property type="nucleotide sequence ID" value="NZ_JAEQNC010000001.1"/>
</dbReference>
<feature type="domain" description="PIN" evidence="7">
    <location>
        <begin position="5"/>
        <end position="123"/>
    </location>
</feature>
<dbReference type="InterPro" id="IPR044153">
    <property type="entry name" value="PIN_Pae0151-like"/>
</dbReference>
<evidence type="ECO:0000256" key="3">
    <source>
        <dbReference type="ARBA" id="ARBA00022723"/>
    </source>
</evidence>
<dbReference type="CDD" id="cd09873">
    <property type="entry name" value="PIN_Pae0151-like"/>
    <property type="match status" value="1"/>
</dbReference>
<dbReference type="GO" id="GO:0000287">
    <property type="term" value="F:magnesium ion binding"/>
    <property type="evidence" value="ECO:0007669"/>
    <property type="project" value="UniProtKB-UniRule"/>
</dbReference>
<comment type="cofactor">
    <cofactor evidence="6">
        <name>Mg(2+)</name>
        <dbReference type="ChEBI" id="CHEBI:18420"/>
    </cofactor>
</comment>
<evidence type="ECO:0000313" key="9">
    <source>
        <dbReference type="Proteomes" id="UP000633219"/>
    </source>
</evidence>
<comment type="function">
    <text evidence="6">Toxic component of a toxin-antitoxin (TA) system. An RNase.</text>
</comment>
<keyword evidence="3 6" id="KW-0479">Metal-binding</keyword>
<keyword evidence="5 6" id="KW-0460">Magnesium</keyword>
<keyword evidence="9" id="KW-1185">Reference proteome</keyword>
<dbReference type="InterPro" id="IPR029060">
    <property type="entry name" value="PIN-like_dom_sf"/>
</dbReference>
<evidence type="ECO:0000256" key="6">
    <source>
        <dbReference type="HAMAP-Rule" id="MF_00265"/>
    </source>
</evidence>
<dbReference type="Pfam" id="PF01850">
    <property type="entry name" value="PIN"/>
    <property type="match status" value="1"/>
</dbReference>
<keyword evidence="1 6" id="KW-1277">Toxin-antitoxin system</keyword>
<comment type="similarity">
    <text evidence="6">Belongs to the PINc/VapC protein family.</text>
</comment>
<dbReference type="SUPFAM" id="SSF88723">
    <property type="entry name" value="PIN domain-like"/>
    <property type="match status" value="1"/>
</dbReference>
<name>A0A936YHT6_9HYPH</name>
<evidence type="ECO:0000259" key="7">
    <source>
        <dbReference type="Pfam" id="PF01850"/>
    </source>
</evidence>